<dbReference type="AlphaFoldDB" id="A0A830FTP2"/>
<reference evidence="2" key="1">
    <citation type="journal article" date="2014" name="Int. J. Syst. Evol. Microbiol.">
        <title>Complete genome sequence of Corynebacterium casei LMG S-19264T (=DSM 44701T), isolated from a smear-ripened cheese.</title>
        <authorList>
            <consortium name="US DOE Joint Genome Institute (JGI-PGF)"/>
            <person name="Walter F."/>
            <person name="Albersmeier A."/>
            <person name="Kalinowski J."/>
            <person name="Ruckert C."/>
        </authorList>
    </citation>
    <scope>NUCLEOTIDE SEQUENCE</scope>
    <source>
        <strain evidence="2">JCM 16108</strain>
    </source>
</reference>
<name>A0A830FTP2_9EURY</name>
<keyword evidence="1" id="KW-0472">Membrane</keyword>
<feature type="transmembrane region" description="Helical" evidence="1">
    <location>
        <begin position="54"/>
        <end position="73"/>
    </location>
</feature>
<accession>A0A830FTP2</accession>
<proteinExistence type="predicted"/>
<reference evidence="2" key="2">
    <citation type="submission" date="2020-09" db="EMBL/GenBank/DDBJ databases">
        <authorList>
            <person name="Sun Q."/>
            <person name="Ohkuma M."/>
        </authorList>
    </citation>
    <scope>NUCLEOTIDE SEQUENCE</scope>
    <source>
        <strain evidence="2">JCM 16108</strain>
    </source>
</reference>
<reference evidence="3" key="3">
    <citation type="submission" date="2021-03" db="EMBL/GenBank/DDBJ databases">
        <title>Genomic Encyclopedia of Type Strains, Phase IV (KMG-IV): sequencing the most valuable type-strain genomes for metagenomic binning, comparative biology and taxonomic classification.</title>
        <authorList>
            <person name="Goeker M."/>
        </authorList>
    </citation>
    <scope>NUCLEOTIDE SEQUENCE</scope>
    <source>
        <strain evidence="3">DSM 22443</strain>
    </source>
</reference>
<dbReference type="OrthoDB" id="201415at2157"/>
<evidence type="ECO:0008006" key="5">
    <source>
        <dbReference type="Google" id="ProtNLM"/>
    </source>
</evidence>
<dbReference type="Proteomes" id="UP000765891">
    <property type="component" value="Unassembled WGS sequence"/>
</dbReference>
<gene>
    <name evidence="2" type="ORF">GCM10009017_05490</name>
    <name evidence="3" type="ORF">J2752_001096</name>
</gene>
<evidence type="ECO:0000313" key="3">
    <source>
        <dbReference type="EMBL" id="MBP1954215.1"/>
    </source>
</evidence>
<sequence>MGRYGDVDYPTLTKRATLCSLALVLGGFLLADAGPALLGSLPGWAMTVAVDAEALGALGIVLCPFLFGIVLPLTE</sequence>
<keyword evidence="1" id="KW-1133">Transmembrane helix</keyword>
<keyword evidence="4" id="KW-1185">Reference proteome</keyword>
<dbReference type="EMBL" id="JAGGKO010000001">
    <property type="protein sequence ID" value="MBP1954215.1"/>
    <property type="molecule type" value="Genomic_DNA"/>
</dbReference>
<protein>
    <recommendedName>
        <fullName evidence="5">MFS transporter</fullName>
    </recommendedName>
</protein>
<organism evidence="2 4">
    <name type="scientific">Halarchaeum rubridurum</name>
    <dbReference type="NCBI Taxonomy" id="489911"/>
    <lineage>
        <taxon>Archaea</taxon>
        <taxon>Methanobacteriati</taxon>
        <taxon>Methanobacteriota</taxon>
        <taxon>Stenosarchaea group</taxon>
        <taxon>Halobacteria</taxon>
        <taxon>Halobacteriales</taxon>
        <taxon>Halobacteriaceae</taxon>
    </lineage>
</organism>
<dbReference type="RefSeq" id="WP_188869585.1">
    <property type="nucleotide sequence ID" value="NZ_BMOO01000001.1"/>
</dbReference>
<dbReference type="Pfam" id="PF25259">
    <property type="entry name" value="DUF7860"/>
    <property type="match status" value="1"/>
</dbReference>
<dbReference type="Proteomes" id="UP000614609">
    <property type="component" value="Unassembled WGS sequence"/>
</dbReference>
<dbReference type="EMBL" id="BMOO01000001">
    <property type="protein sequence ID" value="GGM58231.1"/>
    <property type="molecule type" value="Genomic_DNA"/>
</dbReference>
<comment type="caution">
    <text evidence="2">The sequence shown here is derived from an EMBL/GenBank/DDBJ whole genome shotgun (WGS) entry which is preliminary data.</text>
</comment>
<keyword evidence="1" id="KW-0812">Transmembrane</keyword>
<dbReference type="InterPro" id="IPR057182">
    <property type="entry name" value="DUF7860"/>
</dbReference>
<evidence type="ECO:0000313" key="2">
    <source>
        <dbReference type="EMBL" id="GGM58231.1"/>
    </source>
</evidence>
<evidence type="ECO:0000256" key="1">
    <source>
        <dbReference type="SAM" id="Phobius"/>
    </source>
</evidence>
<evidence type="ECO:0000313" key="4">
    <source>
        <dbReference type="Proteomes" id="UP000614609"/>
    </source>
</evidence>